<reference evidence="3" key="3">
    <citation type="journal article" date="2018" name="Mol. Plant Microbe Interact.">
        <title>Genome sequence resources for the wheat stripe rust pathogen (Puccinia striiformis f. sp. tritici) and the barley stripe rust pathogen (Puccinia striiformis f. sp. hordei).</title>
        <authorList>
            <person name="Xia C."/>
            <person name="Wang M."/>
            <person name="Yin C."/>
            <person name="Cornejo O.E."/>
            <person name="Hulbert S.H."/>
            <person name="Chen X."/>
        </authorList>
    </citation>
    <scope>NUCLEOTIDE SEQUENCE [LARGE SCALE GENOMIC DNA]</scope>
    <source>
        <strain evidence="3">93TX-2</strain>
    </source>
</reference>
<organism evidence="2 3">
    <name type="scientific">Puccinia striiformis</name>
    <dbReference type="NCBI Taxonomy" id="27350"/>
    <lineage>
        <taxon>Eukaryota</taxon>
        <taxon>Fungi</taxon>
        <taxon>Dikarya</taxon>
        <taxon>Basidiomycota</taxon>
        <taxon>Pucciniomycotina</taxon>
        <taxon>Pucciniomycetes</taxon>
        <taxon>Pucciniales</taxon>
        <taxon>Pucciniaceae</taxon>
        <taxon>Puccinia</taxon>
    </lineage>
</organism>
<name>A0A2S4V8M4_9BASI</name>
<proteinExistence type="predicted"/>
<dbReference type="Proteomes" id="UP000238274">
    <property type="component" value="Unassembled WGS sequence"/>
</dbReference>
<feature type="compositionally biased region" description="Polar residues" evidence="1">
    <location>
        <begin position="205"/>
        <end position="219"/>
    </location>
</feature>
<evidence type="ECO:0000313" key="2">
    <source>
        <dbReference type="EMBL" id="POW05815.1"/>
    </source>
</evidence>
<evidence type="ECO:0000256" key="1">
    <source>
        <dbReference type="SAM" id="MobiDB-lite"/>
    </source>
</evidence>
<protein>
    <submittedName>
        <fullName evidence="2">Uncharacterized protein</fullName>
    </submittedName>
</protein>
<dbReference type="EMBL" id="PKSM01000166">
    <property type="protein sequence ID" value="POW05815.1"/>
    <property type="molecule type" value="Genomic_DNA"/>
</dbReference>
<feature type="compositionally biased region" description="Low complexity" evidence="1">
    <location>
        <begin position="484"/>
        <end position="505"/>
    </location>
</feature>
<dbReference type="AlphaFoldDB" id="A0A2S4V8M4"/>
<feature type="region of interest" description="Disordered" evidence="1">
    <location>
        <begin position="154"/>
        <end position="175"/>
    </location>
</feature>
<feature type="compositionally biased region" description="Polar residues" evidence="1">
    <location>
        <begin position="471"/>
        <end position="483"/>
    </location>
</feature>
<reference evidence="2 3" key="1">
    <citation type="submission" date="2017-12" db="EMBL/GenBank/DDBJ databases">
        <title>Gene loss provides genomic basis for host adaptation in cereal stripe rust fungi.</title>
        <authorList>
            <person name="Xia C."/>
        </authorList>
    </citation>
    <scope>NUCLEOTIDE SEQUENCE [LARGE SCALE GENOMIC DNA]</scope>
    <source>
        <strain evidence="2 3">93TX-2</strain>
    </source>
</reference>
<dbReference type="VEuPathDB" id="FungiDB:PSTT_15315"/>
<feature type="region of interest" description="Disordered" evidence="1">
    <location>
        <begin position="471"/>
        <end position="505"/>
    </location>
</feature>
<feature type="region of interest" description="Disordered" evidence="1">
    <location>
        <begin position="199"/>
        <end position="228"/>
    </location>
</feature>
<feature type="region of interest" description="Disordered" evidence="1">
    <location>
        <begin position="72"/>
        <end position="96"/>
    </location>
</feature>
<feature type="compositionally biased region" description="Polar residues" evidence="1">
    <location>
        <begin position="283"/>
        <end position="307"/>
    </location>
</feature>
<feature type="region of interest" description="Disordered" evidence="1">
    <location>
        <begin position="275"/>
        <end position="307"/>
    </location>
</feature>
<accession>A0A2S4V8M4</accession>
<sequence>MEKTGPAVGYEISSANQEKAGGVQLFHGQRDLACRMRVFLSPMRPEKLRVGQSSDPSGLAISRVALAEISLSSSSPSQGRPIRGCPSCHPASSHPSSHVPVTYCPTTITIALKPSLRLTPTTFYCLQSTSQAHLGDLKTRFYWLTPNGQITLDKMPSTQSSSQRRSSLKCPTLSHPTIRNVSLPIHPERHQRGHRVRFEGHRSGSDNNITNHIHSSPHSPGSRYRITRPRPSRIPCLVYSASLYGVAYRVRKDRSTTSEVCRPVEQHQTPIRCRPQLVERPQISASPLESARPSNRQKPSQKIPSDQQRLISAKLSPFIPSHSRAALSPCLSSPSKIDCSISSISLGGCEKLLHKIHRPVPIENQMQMKENMSPKVSRKEYHLSPSWCSPNIQHAAYKYKLPRSQNQRTDNEILSVFLKNNGGYLDDSDDEDEDEEELEGGGEEEPLDTVRATVAFLKKIPYPFEFRNPSRNTISSPQFNPDVSSSTISTRISSDSSPNLISRSSSSQYYWNRVHSTTTIVTPSKSGSRFTFYK</sequence>
<feature type="compositionally biased region" description="Acidic residues" evidence="1">
    <location>
        <begin position="426"/>
        <end position="446"/>
    </location>
</feature>
<feature type="compositionally biased region" description="Low complexity" evidence="1">
    <location>
        <begin position="85"/>
        <end position="96"/>
    </location>
</feature>
<feature type="region of interest" description="Disordered" evidence="1">
    <location>
        <begin position="422"/>
        <end position="446"/>
    </location>
</feature>
<comment type="caution">
    <text evidence="2">The sequence shown here is derived from an EMBL/GenBank/DDBJ whole genome shotgun (WGS) entry which is preliminary data.</text>
</comment>
<keyword evidence="3" id="KW-1185">Reference proteome</keyword>
<reference evidence="3" key="2">
    <citation type="journal article" date="2018" name="BMC Genomics">
        <title>Genomic insights into host adaptation between the wheat stripe rust pathogen (Puccinia striiformis f. sp. tritici) and the barley stripe rust pathogen (Puccinia striiformis f. sp. hordei).</title>
        <authorList>
            <person name="Xia C."/>
            <person name="Wang M."/>
            <person name="Yin C."/>
            <person name="Cornejo O.E."/>
            <person name="Hulbert S.H."/>
            <person name="Chen X."/>
        </authorList>
    </citation>
    <scope>NUCLEOTIDE SEQUENCE [LARGE SCALE GENOMIC DNA]</scope>
    <source>
        <strain evidence="3">93TX-2</strain>
    </source>
</reference>
<gene>
    <name evidence="2" type="ORF">PSHT_10611</name>
</gene>
<evidence type="ECO:0000313" key="3">
    <source>
        <dbReference type="Proteomes" id="UP000238274"/>
    </source>
</evidence>
<dbReference type="OrthoDB" id="2507547at2759"/>
<dbReference type="VEuPathDB" id="FungiDB:PSHT_10611"/>